<reference evidence="2 3" key="1">
    <citation type="journal article" date="2023" name="Nat. Commun.">
        <title>Origin of minicircular mitochondrial genomes in red algae.</title>
        <authorList>
            <person name="Lee Y."/>
            <person name="Cho C.H."/>
            <person name="Lee Y.M."/>
            <person name="Park S.I."/>
            <person name="Yang J.H."/>
            <person name="West J.A."/>
            <person name="Bhattacharya D."/>
            <person name="Yoon H.S."/>
        </authorList>
    </citation>
    <scope>NUCLEOTIDE SEQUENCE [LARGE SCALE GENOMIC DNA]</scope>
    <source>
        <strain evidence="2 3">CCMP1338</strain>
        <tissue evidence="2">Whole cell</tissue>
    </source>
</reference>
<protein>
    <submittedName>
        <fullName evidence="2">Uncharacterized protein</fullName>
    </submittedName>
</protein>
<evidence type="ECO:0000313" key="3">
    <source>
        <dbReference type="Proteomes" id="UP001157974"/>
    </source>
</evidence>
<accession>A0AAV8UX52</accession>
<keyword evidence="3" id="KW-1185">Reference proteome</keyword>
<name>A0AAV8UX52_9RHOD</name>
<dbReference type="EMBL" id="JAMWBK010000004">
    <property type="protein sequence ID" value="KAJ8905617.1"/>
    <property type="molecule type" value="Genomic_DNA"/>
</dbReference>
<gene>
    <name evidence="2" type="ORF">NDN08_002123</name>
</gene>
<organism evidence="2 3">
    <name type="scientific">Rhodosorus marinus</name>
    <dbReference type="NCBI Taxonomy" id="101924"/>
    <lineage>
        <taxon>Eukaryota</taxon>
        <taxon>Rhodophyta</taxon>
        <taxon>Stylonematophyceae</taxon>
        <taxon>Stylonematales</taxon>
        <taxon>Stylonemataceae</taxon>
        <taxon>Rhodosorus</taxon>
    </lineage>
</organism>
<dbReference type="Proteomes" id="UP001157974">
    <property type="component" value="Unassembled WGS sequence"/>
</dbReference>
<keyword evidence="1" id="KW-0732">Signal</keyword>
<feature type="chain" id="PRO_5043809977" evidence="1">
    <location>
        <begin position="25"/>
        <end position="465"/>
    </location>
</feature>
<evidence type="ECO:0000256" key="1">
    <source>
        <dbReference type="SAM" id="SignalP"/>
    </source>
</evidence>
<feature type="signal peptide" evidence="1">
    <location>
        <begin position="1"/>
        <end position="24"/>
    </location>
</feature>
<dbReference type="AlphaFoldDB" id="A0AAV8UX52"/>
<sequence length="465" mass="52935">MKKNAYTKAVVVVLLVAIVSSVRGALEFANTKFVDFLSPGKLHRSNTQGGYVDDYLCVPNDSVIDVLNGLLSQSEISLNNLGPYNKSKKNWEKQTSHVVLPGLDPISFDIPPIKKAILNRRYWLYIKDIVSQPWGIKTYLEENPQGGVLVVLELDFEQRGNEIQVECYHKITKNPCNINLLNKKGHFNGLNVKAKFDIQSKDSSPTVRLVPVDVVVDFEVALDSWILDTFLDIIEKFVDVKKLIKDEIESIMMDYATSKTVQDLLTVDLDELIMDELKHVIIQKLEEHDVDDHPIGAVLKNWILGNLQLHDFFEFNDSLCLSYRMPTLIHRNTIRINKFWAPATNMEKICPFQFRFRTVVVSQAALIGTGYIEYANQPNGETFDWYFNNNGIAISNLYKPIAGGPYYVEVDSARLVLKYKGIFGEQYTVKSSFRRVNYRAACELGFAQPNIGVKPKRVPTFVARN</sequence>
<evidence type="ECO:0000313" key="2">
    <source>
        <dbReference type="EMBL" id="KAJ8905617.1"/>
    </source>
</evidence>
<proteinExistence type="predicted"/>
<comment type="caution">
    <text evidence="2">The sequence shown here is derived from an EMBL/GenBank/DDBJ whole genome shotgun (WGS) entry which is preliminary data.</text>
</comment>